<dbReference type="Proteomes" id="UP000266723">
    <property type="component" value="Unassembled WGS sequence"/>
</dbReference>
<accession>A0ABQ7DTI2</accession>
<name>A0ABQ7DTI2_BRACR</name>
<evidence type="ECO:0000256" key="1">
    <source>
        <dbReference type="SAM" id="MobiDB-lite"/>
    </source>
</evidence>
<gene>
    <name evidence="2" type="ORF">DY000_02029036</name>
</gene>
<organism evidence="2 3">
    <name type="scientific">Brassica cretica</name>
    <name type="common">Mustard</name>
    <dbReference type="NCBI Taxonomy" id="69181"/>
    <lineage>
        <taxon>Eukaryota</taxon>
        <taxon>Viridiplantae</taxon>
        <taxon>Streptophyta</taxon>
        <taxon>Embryophyta</taxon>
        <taxon>Tracheophyta</taxon>
        <taxon>Spermatophyta</taxon>
        <taxon>Magnoliopsida</taxon>
        <taxon>eudicotyledons</taxon>
        <taxon>Gunneridae</taxon>
        <taxon>Pentapetalae</taxon>
        <taxon>rosids</taxon>
        <taxon>malvids</taxon>
        <taxon>Brassicales</taxon>
        <taxon>Brassicaceae</taxon>
        <taxon>Brassiceae</taxon>
        <taxon>Brassica</taxon>
    </lineage>
</organism>
<feature type="region of interest" description="Disordered" evidence="1">
    <location>
        <begin position="1"/>
        <end position="21"/>
    </location>
</feature>
<sequence>MGKGSWSRRQNMKEAKSSTEAGRRVVQQVHQIVMQYLLFRCSRGCVMSIHEETDGECISHGGEKHGVVHISWGRKAHLVWEFPELGRYVAQRPSVRSARSLRSDRGLARARSLRSDRAEHVFGRCVATLFELLSDVSCFLRKTFRKEESIPKKYLSKKVFRFLLRTFLNVNFVITVFDPNSVQDDF</sequence>
<feature type="compositionally biased region" description="Basic and acidic residues" evidence="1">
    <location>
        <begin position="11"/>
        <end position="21"/>
    </location>
</feature>
<comment type="caution">
    <text evidence="2">The sequence shown here is derived from an EMBL/GenBank/DDBJ whole genome shotgun (WGS) entry which is preliminary data.</text>
</comment>
<evidence type="ECO:0000313" key="3">
    <source>
        <dbReference type="Proteomes" id="UP000266723"/>
    </source>
</evidence>
<keyword evidence="3" id="KW-1185">Reference proteome</keyword>
<proteinExistence type="predicted"/>
<protein>
    <submittedName>
        <fullName evidence="2">Uncharacterized protein</fullName>
    </submittedName>
</protein>
<evidence type="ECO:0000313" key="2">
    <source>
        <dbReference type="EMBL" id="KAF3581177.1"/>
    </source>
</evidence>
<reference evidence="2 3" key="1">
    <citation type="journal article" date="2020" name="BMC Genomics">
        <title>Intraspecific diversification of the crop wild relative Brassica cretica Lam. using demographic model selection.</title>
        <authorList>
            <person name="Kioukis A."/>
            <person name="Michalopoulou V.A."/>
            <person name="Briers L."/>
            <person name="Pirintsos S."/>
            <person name="Studholme D.J."/>
            <person name="Pavlidis P."/>
            <person name="Sarris P.F."/>
        </authorList>
    </citation>
    <scope>NUCLEOTIDE SEQUENCE [LARGE SCALE GENOMIC DNA]</scope>
    <source>
        <strain evidence="3">cv. PFS-1207/04</strain>
    </source>
</reference>
<dbReference type="EMBL" id="QGKV02000649">
    <property type="protein sequence ID" value="KAF3581177.1"/>
    <property type="molecule type" value="Genomic_DNA"/>
</dbReference>